<comment type="caution">
    <text evidence="4">The sequence shown here is derived from an EMBL/GenBank/DDBJ whole genome shotgun (WGS) entry which is preliminary data.</text>
</comment>
<accession>A0ABP5YR69</accession>
<feature type="domain" description="WYL" evidence="2">
    <location>
        <begin position="152"/>
        <end position="217"/>
    </location>
</feature>
<evidence type="ECO:0000313" key="4">
    <source>
        <dbReference type="EMBL" id="GAA2484267.1"/>
    </source>
</evidence>
<evidence type="ECO:0000256" key="1">
    <source>
        <dbReference type="SAM" id="MobiDB-lite"/>
    </source>
</evidence>
<dbReference type="InterPro" id="IPR026881">
    <property type="entry name" value="WYL_dom"/>
</dbReference>
<protein>
    <submittedName>
        <fullName evidence="4">WYL domain-containing protein</fullName>
    </submittedName>
</protein>
<dbReference type="PROSITE" id="PS52050">
    <property type="entry name" value="WYL"/>
    <property type="match status" value="1"/>
</dbReference>
<keyword evidence="5" id="KW-1185">Reference proteome</keyword>
<evidence type="ECO:0000259" key="2">
    <source>
        <dbReference type="Pfam" id="PF13280"/>
    </source>
</evidence>
<feature type="domain" description="WCX" evidence="3">
    <location>
        <begin position="248"/>
        <end position="318"/>
    </location>
</feature>
<evidence type="ECO:0000259" key="3">
    <source>
        <dbReference type="Pfam" id="PF25583"/>
    </source>
</evidence>
<name>A0ABP5YR69_9MICO</name>
<dbReference type="InterPro" id="IPR057727">
    <property type="entry name" value="WCX_dom"/>
</dbReference>
<organism evidence="4 5">
    <name type="scientific">Terrabacter carboxydivorans</name>
    <dbReference type="NCBI Taxonomy" id="619730"/>
    <lineage>
        <taxon>Bacteria</taxon>
        <taxon>Bacillati</taxon>
        <taxon>Actinomycetota</taxon>
        <taxon>Actinomycetes</taxon>
        <taxon>Micrococcales</taxon>
        <taxon>Intrasporangiaceae</taxon>
        <taxon>Terrabacter</taxon>
    </lineage>
</organism>
<reference evidence="5" key="1">
    <citation type="journal article" date="2019" name="Int. J. Syst. Evol. Microbiol.">
        <title>The Global Catalogue of Microorganisms (GCM) 10K type strain sequencing project: providing services to taxonomists for standard genome sequencing and annotation.</title>
        <authorList>
            <consortium name="The Broad Institute Genomics Platform"/>
            <consortium name="The Broad Institute Genome Sequencing Center for Infectious Disease"/>
            <person name="Wu L."/>
            <person name="Ma J."/>
        </authorList>
    </citation>
    <scope>NUCLEOTIDE SEQUENCE [LARGE SCALE GENOMIC DNA]</scope>
    <source>
        <strain evidence="5">JCM 16259</strain>
    </source>
</reference>
<feature type="region of interest" description="Disordered" evidence="1">
    <location>
        <begin position="324"/>
        <end position="346"/>
    </location>
</feature>
<sequence>MSPASASADKTERLLNLILALKSARRPVSKQKIRESLPAYAQASSDEAFDRMFERDKDELREMGIPISTTVLDVLFDDEVGYRIDASETTLPAISFEPDEVAALALAARAWSTASISGAASAGLRKLRLSGVEIDESVAAGAEPRIRTKEPAFEAVHAAVSALQPITFGYRKNDGELTTRHVQPWALKNWHGRWYLTGFDVDRADERAFRLSRFEGAVRRKGRAGSYAVPTDHVPEVALEAQLPEPEGTAVVRVRHGRGHTLRRHAVRTIEVDERWAEIEVPYRRGTTERDIVALGTHAVAVSPPELVDGVRAALLAVAEAHQAHEGHEAGSGSTVQGSTRSGAPA</sequence>
<dbReference type="Pfam" id="PF25583">
    <property type="entry name" value="WCX"/>
    <property type="match status" value="1"/>
</dbReference>
<dbReference type="Pfam" id="PF13280">
    <property type="entry name" value="WYL"/>
    <property type="match status" value="1"/>
</dbReference>
<evidence type="ECO:0000313" key="5">
    <source>
        <dbReference type="Proteomes" id="UP001500730"/>
    </source>
</evidence>
<gene>
    <name evidence="4" type="ORF">GCM10009858_22670</name>
</gene>
<dbReference type="InterPro" id="IPR051534">
    <property type="entry name" value="CBASS_pafABC_assoc_protein"/>
</dbReference>
<proteinExistence type="predicted"/>
<dbReference type="EMBL" id="BAAARE010000009">
    <property type="protein sequence ID" value="GAA2484267.1"/>
    <property type="molecule type" value="Genomic_DNA"/>
</dbReference>
<feature type="compositionally biased region" description="Polar residues" evidence="1">
    <location>
        <begin position="334"/>
        <end position="346"/>
    </location>
</feature>
<dbReference type="PANTHER" id="PTHR34580">
    <property type="match status" value="1"/>
</dbReference>
<dbReference type="RefSeq" id="WP_344255014.1">
    <property type="nucleotide sequence ID" value="NZ_BAAARE010000009.1"/>
</dbReference>
<dbReference type="PANTHER" id="PTHR34580:SF3">
    <property type="entry name" value="PROTEIN PAFB"/>
    <property type="match status" value="1"/>
</dbReference>
<dbReference type="Proteomes" id="UP001500730">
    <property type="component" value="Unassembled WGS sequence"/>
</dbReference>